<accession>A0AAV4VQ90</accession>
<sequence>MDEFLQILKQFSKDYNFKALTADQYKRENTRDSFITAPDYEVLSSLKQQLRKKPMSFYSGKVGNMERKKCQRVCKFKP</sequence>
<reference evidence="1 2" key="1">
    <citation type="submission" date="2021-06" db="EMBL/GenBank/DDBJ databases">
        <title>Caerostris darwini draft genome.</title>
        <authorList>
            <person name="Kono N."/>
            <person name="Arakawa K."/>
        </authorList>
    </citation>
    <scope>NUCLEOTIDE SEQUENCE [LARGE SCALE GENOMIC DNA]</scope>
</reference>
<organism evidence="1 2">
    <name type="scientific">Caerostris darwini</name>
    <dbReference type="NCBI Taxonomy" id="1538125"/>
    <lineage>
        <taxon>Eukaryota</taxon>
        <taxon>Metazoa</taxon>
        <taxon>Ecdysozoa</taxon>
        <taxon>Arthropoda</taxon>
        <taxon>Chelicerata</taxon>
        <taxon>Arachnida</taxon>
        <taxon>Araneae</taxon>
        <taxon>Araneomorphae</taxon>
        <taxon>Entelegynae</taxon>
        <taxon>Araneoidea</taxon>
        <taxon>Araneidae</taxon>
        <taxon>Caerostris</taxon>
    </lineage>
</organism>
<keyword evidence="2" id="KW-1185">Reference proteome</keyword>
<comment type="caution">
    <text evidence="1">The sequence shown here is derived from an EMBL/GenBank/DDBJ whole genome shotgun (WGS) entry which is preliminary data.</text>
</comment>
<dbReference type="EMBL" id="BPLQ01013474">
    <property type="protein sequence ID" value="GIY72293.1"/>
    <property type="molecule type" value="Genomic_DNA"/>
</dbReference>
<dbReference type="AlphaFoldDB" id="A0AAV4VQ90"/>
<dbReference type="Proteomes" id="UP001054837">
    <property type="component" value="Unassembled WGS sequence"/>
</dbReference>
<protein>
    <submittedName>
        <fullName evidence="1">Uncharacterized protein</fullName>
    </submittedName>
</protein>
<name>A0AAV4VQ90_9ARAC</name>
<evidence type="ECO:0000313" key="2">
    <source>
        <dbReference type="Proteomes" id="UP001054837"/>
    </source>
</evidence>
<evidence type="ECO:0000313" key="1">
    <source>
        <dbReference type="EMBL" id="GIY72293.1"/>
    </source>
</evidence>
<gene>
    <name evidence="1" type="ORF">CDAR_65101</name>
</gene>
<proteinExistence type="predicted"/>